<dbReference type="Proteomes" id="UP000261500">
    <property type="component" value="Unplaced"/>
</dbReference>
<dbReference type="PANTHER" id="PTHR23220:SF9">
    <property type="entry name" value="INTEGRIN ALPHA-6"/>
    <property type="match status" value="1"/>
</dbReference>
<dbReference type="Ensembl" id="ENSPLAT00000021403.1">
    <property type="protein sequence ID" value="ENSPLAP00000013420.1"/>
    <property type="gene ID" value="ENSPLAG00000017541.1"/>
</dbReference>
<sequence length="152" mass="16360">AGPAGSYLLDRWTRVDLAAMALGLRAFNLDTRHVIRKGGEPGSLFGLSLALHQQVSPNKVLLLIGAPRAKALKNQKSSVTGGLFKCEISESDNCERVEFDNDEDPSKESKEDQWMGVSVQSQGPGGKVVVPTLVSYLPTKQTVHNVCVSLGQ</sequence>
<dbReference type="GO" id="GO:0005178">
    <property type="term" value="F:integrin binding"/>
    <property type="evidence" value="ECO:0007669"/>
    <property type="project" value="TreeGrafter"/>
</dbReference>
<dbReference type="GeneTree" id="ENSGT00940000155353"/>
<dbReference type="GO" id="GO:0007229">
    <property type="term" value="P:integrin-mediated signaling pathway"/>
    <property type="evidence" value="ECO:0007669"/>
    <property type="project" value="TreeGrafter"/>
</dbReference>
<reference evidence="2" key="2">
    <citation type="submission" date="2025-09" db="UniProtKB">
        <authorList>
            <consortium name="Ensembl"/>
        </authorList>
    </citation>
    <scope>IDENTIFICATION</scope>
</reference>
<name>A0A3B3UJ90_9TELE</name>
<dbReference type="GO" id="GO:0098609">
    <property type="term" value="P:cell-cell adhesion"/>
    <property type="evidence" value="ECO:0007669"/>
    <property type="project" value="TreeGrafter"/>
</dbReference>
<accession>A0A3B3UJ90</accession>
<evidence type="ECO:0000313" key="3">
    <source>
        <dbReference type="Proteomes" id="UP000261500"/>
    </source>
</evidence>
<dbReference type="GO" id="GO:0050900">
    <property type="term" value="P:leukocyte migration"/>
    <property type="evidence" value="ECO:0007669"/>
    <property type="project" value="TreeGrafter"/>
</dbReference>
<dbReference type="Gene3D" id="2.130.10.130">
    <property type="entry name" value="Integrin alpha, N-terminal"/>
    <property type="match status" value="1"/>
</dbReference>
<feature type="region of interest" description="Disordered" evidence="1">
    <location>
        <begin position="96"/>
        <end position="123"/>
    </location>
</feature>
<evidence type="ECO:0000256" key="1">
    <source>
        <dbReference type="SAM" id="MobiDB-lite"/>
    </source>
</evidence>
<dbReference type="GO" id="GO:0007160">
    <property type="term" value="P:cell-matrix adhesion"/>
    <property type="evidence" value="ECO:0007669"/>
    <property type="project" value="TreeGrafter"/>
</dbReference>
<dbReference type="InterPro" id="IPR028994">
    <property type="entry name" value="Integrin_alpha_N"/>
</dbReference>
<dbReference type="PANTHER" id="PTHR23220">
    <property type="entry name" value="INTEGRIN ALPHA"/>
    <property type="match status" value="1"/>
</dbReference>
<dbReference type="SMART" id="SM00191">
    <property type="entry name" value="Int_alpha"/>
    <property type="match status" value="1"/>
</dbReference>
<dbReference type="GO" id="GO:0033627">
    <property type="term" value="P:cell adhesion mediated by integrin"/>
    <property type="evidence" value="ECO:0007669"/>
    <property type="project" value="TreeGrafter"/>
</dbReference>
<proteinExistence type="predicted"/>
<keyword evidence="3" id="KW-1185">Reference proteome</keyword>
<feature type="compositionally biased region" description="Basic and acidic residues" evidence="1">
    <location>
        <begin position="96"/>
        <end position="113"/>
    </location>
</feature>
<evidence type="ECO:0000313" key="2">
    <source>
        <dbReference type="Ensembl" id="ENSPLAP00000013420.1"/>
    </source>
</evidence>
<organism evidence="2 3">
    <name type="scientific">Poecilia latipinna</name>
    <name type="common">sailfin molly</name>
    <dbReference type="NCBI Taxonomy" id="48699"/>
    <lineage>
        <taxon>Eukaryota</taxon>
        <taxon>Metazoa</taxon>
        <taxon>Chordata</taxon>
        <taxon>Craniata</taxon>
        <taxon>Vertebrata</taxon>
        <taxon>Euteleostomi</taxon>
        <taxon>Actinopterygii</taxon>
        <taxon>Neopterygii</taxon>
        <taxon>Teleostei</taxon>
        <taxon>Neoteleostei</taxon>
        <taxon>Acanthomorphata</taxon>
        <taxon>Ovalentaria</taxon>
        <taxon>Atherinomorphae</taxon>
        <taxon>Cyprinodontiformes</taxon>
        <taxon>Poeciliidae</taxon>
        <taxon>Poeciliinae</taxon>
        <taxon>Poecilia</taxon>
    </lineage>
</organism>
<dbReference type="AlphaFoldDB" id="A0A3B3UJ90"/>
<protein>
    <submittedName>
        <fullName evidence="2">Integrin subunit alpha 6</fullName>
    </submittedName>
</protein>
<dbReference type="InterPro" id="IPR013519">
    <property type="entry name" value="Int_alpha_beta-p"/>
</dbReference>
<dbReference type="SUPFAM" id="SSF69318">
    <property type="entry name" value="Integrin alpha N-terminal domain"/>
    <property type="match status" value="1"/>
</dbReference>
<dbReference type="GO" id="GO:0008305">
    <property type="term" value="C:integrin complex"/>
    <property type="evidence" value="ECO:0007669"/>
    <property type="project" value="TreeGrafter"/>
</dbReference>
<reference evidence="2" key="1">
    <citation type="submission" date="2025-08" db="UniProtKB">
        <authorList>
            <consortium name="Ensembl"/>
        </authorList>
    </citation>
    <scope>IDENTIFICATION</scope>
</reference>
<dbReference type="GO" id="GO:0009897">
    <property type="term" value="C:external side of plasma membrane"/>
    <property type="evidence" value="ECO:0007669"/>
    <property type="project" value="TreeGrafter"/>
</dbReference>